<name>A0A3M7PBN9_BRAPC</name>
<evidence type="ECO:0000313" key="2">
    <source>
        <dbReference type="EMBL" id="RMZ96525.1"/>
    </source>
</evidence>
<comment type="caution">
    <text evidence="2">The sequence shown here is derived from an EMBL/GenBank/DDBJ whole genome shotgun (WGS) entry which is preliminary data.</text>
</comment>
<dbReference type="PANTHER" id="PTHR46270">
    <property type="entry name" value="ARMADILLO-TYPE FOLD-RELATED"/>
    <property type="match status" value="1"/>
</dbReference>
<dbReference type="Proteomes" id="UP000276133">
    <property type="component" value="Unassembled WGS sequence"/>
</dbReference>
<dbReference type="SUPFAM" id="SSF48371">
    <property type="entry name" value="ARM repeat"/>
    <property type="match status" value="1"/>
</dbReference>
<dbReference type="SUPFAM" id="SSF52200">
    <property type="entry name" value="Toll/Interleukin receptor TIR domain"/>
    <property type="match status" value="1"/>
</dbReference>
<dbReference type="Gene3D" id="1.25.10.10">
    <property type="entry name" value="Leucine-rich Repeat Variant"/>
    <property type="match status" value="1"/>
</dbReference>
<protein>
    <recommendedName>
        <fullName evidence="1">TIR domain-containing protein</fullName>
    </recommendedName>
</protein>
<dbReference type="InterPro" id="IPR011989">
    <property type="entry name" value="ARM-like"/>
</dbReference>
<proteinExistence type="predicted"/>
<evidence type="ECO:0000313" key="3">
    <source>
        <dbReference type="Proteomes" id="UP000276133"/>
    </source>
</evidence>
<dbReference type="GO" id="GO:0007165">
    <property type="term" value="P:signal transduction"/>
    <property type="evidence" value="ECO:0007669"/>
    <property type="project" value="InterPro"/>
</dbReference>
<organism evidence="2 3">
    <name type="scientific">Brachionus plicatilis</name>
    <name type="common">Marine rotifer</name>
    <name type="synonym">Brachionus muelleri</name>
    <dbReference type="NCBI Taxonomy" id="10195"/>
    <lineage>
        <taxon>Eukaryota</taxon>
        <taxon>Metazoa</taxon>
        <taxon>Spiralia</taxon>
        <taxon>Gnathifera</taxon>
        <taxon>Rotifera</taxon>
        <taxon>Eurotatoria</taxon>
        <taxon>Monogononta</taxon>
        <taxon>Pseudotrocha</taxon>
        <taxon>Ploima</taxon>
        <taxon>Brachionidae</taxon>
        <taxon>Brachionus</taxon>
    </lineage>
</organism>
<sequence>MDSDFLDDVELLESWDENWKKLKYSLDYLNNFKTPTELTSNKTSLKAALFLNKLSNSKNFQKMLREPKLVNEFKFDLLLSKIFQNCYEGCQHFVNNNEFLKNDDKISKKDSKIKFYFIYYLTDVINYLTRKSKIFSSEFHRQSGTKALLEYLSNDFVKNGLNLKYDDKSRVKIGVNLVESVVRCIRNISEHSDEINKERDELHIKQCLINLTGHTKKYPNILILSYLTIVSVTNEKDMQYLSSIQSIIKEIVDLIGFYTKKMAKRKKLIPDDIDNSEAEYAYNQVHINLIELLESLNNIAASDSMKYKIYQEHGLKNHLSLIMKYGDELEKQYATKLLWQLCFDREVCQKINGDNEIVESLNHLSSDSDEFLRRNVVGIFWISKLISNNSDQVELKMGSHSGVTYNKSDSKEEHVMISYNKESRDLCLQIKEELERDGHKIWIDVQDIRGSSLESMAKAIENSKCVLMCMTEKYKQSPNCRAEAEYAFNIRKPIIPLLMQKNYAPDGWLGIILGTKIFVNFSKYPFDECIKRLKLEIDEQICEDKKIAAKSESVPNKINESDKSLENWTNEDVKEWLIESDIHVDIASQFNHFDGELLTQLIKVYKTSPEYFYSSINKDGKKIKNLIHYSSVNKTSAIETKNVNSSKRNFCLATLKTRVTKKLSGEHPEPDIENELRVQIEQISSDGNLYKLINSETRLEKALNFYKCLTNEILGNYTLISMLTYPETIYNYKLLLAMLKDGTKTYFKELNGKLLNYHHYSFVDNDKKNCKRKAQMFMTLTQMFATLSYYSKVFRKLFVSNHANCILEVISDKNVLLDCINIINQDKVWSKEVSNFLKNSIELIDNLKKTVRIDTRRLDKVCLAIMKLSKKTDHHLIASYMYISKYSNIPDTFSRNLFIDHLFLEIEIAISCMKSIKSFPIYFDSSRKAPISLALGKDFYLNLIQLLDTLFFLMNDEENEAIVQKNDFQRCMKNILMIGNDHEAEYAARILFQMSFFKDFKLEDEAILNIVKKVIIYQYPNKNLIRYCEGIVWMIEKGKVIEKLNSLGIKATSKRKVYICYDFDSFKVCSELSNILKSNEFLVWFKHVDDYSMEESLLAIKTSDIVLLGMCLFLFV</sequence>
<dbReference type="STRING" id="10195.A0A3M7PBN9"/>
<dbReference type="InterPro" id="IPR035897">
    <property type="entry name" value="Toll_tir_struct_dom_sf"/>
</dbReference>
<dbReference type="InterPro" id="IPR016024">
    <property type="entry name" value="ARM-type_fold"/>
</dbReference>
<dbReference type="PANTHER" id="PTHR46270:SF2">
    <property type="entry name" value="TIR DOMAIN-CONTAINING PROTEIN"/>
    <property type="match status" value="1"/>
</dbReference>
<feature type="domain" description="TIR" evidence="1">
    <location>
        <begin position="411"/>
        <end position="541"/>
    </location>
</feature>
<gene>
    <name evidence="2" type="ORF">BpHYR1_008771</name>
</gene>
<dbReference type="EMBL" id="REGN01012117">
    <property type="protein sequence ID" value="RMZ96525.1"/>
    <property type="molecule type" value="Genomic_DNA"/>
</dbReference>
<evidence type="ECO:0000259" key="1">
    <source>
        <dbReference type="PROSITE" id="PS50104"/>
    </source>
</evidence>
<dbReference type="InterPro" id="IPR000157">
    <property type="entry name" value="TIR_dom"/>
</dbReference>
<reference evidence="2 3" key="1">
    <citation type="journal article" date="2018" name="Sci. Rep.">
        <title>Genomic signatures of local adaptation to the degree of environmental predictability in rotifers.</title>
        <authorList>
            <person name="Franch-Gras L."/>
            <person name="Hahn C."/>
            <person name="Garcia-Roger E.M."/>
            <person name="Carmona M.J."/>
            <person name="Serra M."/>
            <person name="Gomez A."/>
        </authorList>
    </citation>
    <scope>NUCLEOTIDE SEQUENCE [LARGE SCALE GENOMIC DNA]</scope>
    <source>
        <strain evidence="2">HYR1</strain>
    </source>
</reference>
<keyword evidence="3" id="KW-1185">Reference proteome</keyword>
<dbReference type="Gene3D" id="3.40.50.10140">
    <property type="entry name" value="Toll/interleukin-1 receptor homology (TIR) domain"/>
    <property type="match status" value="1"/>
</dbReference>
<accession>A0A3M7PBN9</accession>
<dbReference type="OrthoDB" id="2148946at2759"/>
<dbReference type="AlphaFoldDB" id="A0A3M7PBN9"/>
<dbReference type="PROSITE" id="PS50104">
    <property type="entry name" value="TIR"/>
    <property type="match status" value="1"/>
</dbReference>
<dbReference type="Pfam" id="PF13676">
    <property type="entry name" value="TIR_2"/>
    <property type="match status" value="1"/>
</dbReference>